<sequence length="350" mass="39146">MGTGKRPLQAYVEEYVEEDEEDSDSDVPLRETQAKRLKRFHEPKSPRTISSSPPLQPSQPAPTAQIQPATQPSVTAIRNERTQCHARRPRPRAPIPSIRTQLPATAVINNARQASRSFVAVSELFGPAATPTTNTLPIDGIDLNPPQPRWPPLPDNNIPHAFLFYAEEIRIVVNMLCGTCIDRELFFELIRHQDTTPSARPVWTIPEISEQKEIGFLCAKASAALLRERTLATYECERMLLRSETNQTSKERICELVKTYHVTCNGEAKQLIIFSVAWVPQEQEPSEQLGATCSFACHLRRSVLVLGGFTELGYGFCVSESLGTFEIRSRSYPLGQFDSILLGLAFEVSN</sequence>
<feature type="compositionally biased region" description="Acidic residues" evidence="1">
    <location>
        <begin position="16"/>
        <end position="25"/>
    </location>
</feature>
<feature type="region of interest" description="Disordered" evidence="1">
    <location>
        <begin position="16"/>
        <end position="71"/>
    </location>
</feature>
<proteinExistence type="predicted"/>
<protein>
    <submittedName>
        <fullName evidence="2">Uncharacterized protein</fullName>
    </submittedName>
</protein>
<comment type="caution">
    <text evidence="2">The sequence shown here is derived from an EMBL/GenBank/DDBJ whole genome shotgun (WGS) entry which is preliminary data.</text>
</comment>
<evidence type="ECO:0000256" key="1">
    <source>
        <dbReference type="SAM" id="MobiDB-lite"/>
    </source>
</evidence>
<evidence type="ECO:0000313" key="3">
    <source>
        <dbReference type="Proteomes" id="UP000760494"/>
    </source>
</evidence>
<name>A0A9Q9RWL6_FUSFU</name>
<dbReference type="EMBL" id="CABFJX010000385">
    <property type="protein sequence ID" value="VTT77129.1"/>
    <property type="molecule type" value="Genomic_DNA"/>
</dbReference>
<feature type="compositionally biased region" description="Polar residues" evidence="1">
    <location>
        <begin position="61"/>
        <end position="71"/>
    </location>
</feature>
<accession>A0A9Q9RWL6</accession>
<dbReference type="Proteomes" id="UP000760494">
    <property type="component" value="Unassembled WGS sequence"/>
</dbReference>
<dbReference type="AlphaFoldDB" id="A0A9Q9RWL6"/>
<reference evidence="2" key="1">
    <citation type="submission" date="2019-05" db="EMBL/GenBank/DDBJ databases">
        <authorList>
            <person name="Piombo E."/>
        </authorList>
    </citation>
    <scope>NUCLEOTIDE SEQUENCE</scope>
    <source>
        <strain evidence="2">C2S</strain>
    </source>
</reference>
<feature type="compositionally biased region" description="Basic and acidic residues" evidence="1">
    <location>
        <begin position="27"/>
        <end position="45"/>
    </location>
</feature>
<gene>
    <name evidence="2" type="ORF">C2S_2174</name>
</gene>
<evidence type="ECO:0000313" key="2">
    <source>
        <dbReference type="EMBL" id="VTT77129.1"/>
    </source>
</evidence>
<organism evidence="2 3">
    <name type="scientific">Fusarium fujikuroi</name>
    <name type="common">Bakanae and foot rot disease fungus</name>
    <name type="synonym">Gibberella fujikuroi</name>
    <dbReference type="NCBI Taxonomy" id="5127"/>
    <lineage>
        <taxon>Eukaryota</taxon>
        <taxon>Fungi</taxon>
        <taxon>Dikarya</taxon>
        <taxon>Ascomycota</taxon>
        <taxon>Pezizomycotina</taxon>
        <taxon>Sordariomycetes</taxon>
        <taxon>Hypocreomycetidae</taxon>
        <taxon>Hypocreales</taxon>
        <taxon>Nectriaceae</taxon>
        <taxon>Fusarium</taxon>
        <taxon>Fusarium fujikuroi species complex</taxon>
    </lineage>
</organism>